<sequence length="158" mass="18176">MKHMIFLMVVTLILLGALFSGSELRAQEHPGEHPGKAEKIKPDQVKEAILDYIRLDTKLKGDSFLIWDDKEQRVWNLDFSELHKKVMVLEDKTYFACVDFNAQVKQPDGSVKTATLDIDFWLEKGEDGNLKVSMIKIHKVGGVPRYKYEGDKIKQIKE</sequence>
<protein>
    <submittedName>
        <fullName evidence="1">Uncharacterized protein</fullName>
    </submittedName>
</protein>
<comment type="caution">
    <text evidence="1">The sequence shown here is derived from an EMBL/GenBank/DDBJ whole genome shotgun (WGS) entry which is preliminary data.</text>
</comment>
<gene>
    <name evidence="1" type="ORF">LCGC14_0830830</name>
</gene>
<reference evidence="1" key="1">
    <citation type="journal article" date="2015" name="Nature">
        <title>Complex archaea that bridge the gap between prokaryotes and eukaryotes.</title>
        <authorList>
            <person name="Spang A."/>
            <person name="Saw J.H."/>
            <person name="Jorgensen S.L."/>
            <person name="Zaremba-Niedzwiedzka K."/>
            <person name="Martijn J."/>
            <person name="Lind A.E."/>
            <person name="van Eijk R."/>
            <person name="Schleper C."/>
            <person name="Guy L."/>
            <person name="Ettema T.J."/>
        </authorList>
    </citation>
    <scope>NUCLEOTIDE SEQUENCE</scope>
</reference>
<name>A0A0F9PFZ6_9ZZZZ</name>
<organism evidence="1">
    <name type="scientific">marine sediment metagenome</name>
    <dbReference type="NCBI Taxonomy" id="412755"/>
    <lineage>
        <taxon>unclassified sequences</taxon>
        <taxon>metagenomes</taxon>
        <taxon>ecological metagenomes</taxon>
    </lineage>
</organism>
<dbReference type="AlphaFoldDB" id="A0A0F9PFZ6"/>
<evidence type="ECO:0000313" key="1">
    <source>
        <dbReference type="EMBL" id="KKN30755.1"/>
    </source>
</evidence>
<accession>A0A0F9PFZ6</accession>
<proteinExistence type="predicted"/>
<dbReference type="EMBL" id="LAZR01002383">
    <property type="protein sequence ID" value="KKN30755.1"/>
    <property type="molecule type" value="Genomic_DNA"/>
</dbReference>